<dbReference type="EMBL" id="KB446559">
    <property type="protein sequence ID" value="EME82026.1"/>
    <property type="molecule type" value="Genomic_DNA"/>
</dbReference>
<reference evidence="2 3" key="1">
    <citation type="journal article" date="2012" name="PLoS Pathog.">
        <title>Diverse lifestyles and strategies of plant pathogenesis encoded in the genomes of eighteen Dothideomycetes fungi.</title>
        <authorList>
            <person name="Ohm R.A."/>
            <person name="Feau N."/>
            <person name="Henrissat B."/>
            <person name="Schoch C.L."/>
            <person name="Horwitz B.A."/>
            <person name="Barry K.W."/>
            <person name="Condon B.J."/>
            <person name="Copeland A.C."/>
            <person name="Dhillon B."/>
            <person name="Glaser F."/>
            <person name="Hesse C.N."/>
            <person name="Kosti I."/>
            <person name="LaButti K."/>
            <person name="Lindquist E.A."/>
            <person name="Lucas S."/>
            <person name="Salamov A.A."/>
            <person name="Bradshaw R.E."/>
            <person name="Ciuffetti L."/>
            <person name="Hamelin R.C."/>
            <person name="Kema G.H.J."/>
            <person name="Lawrence C."/>
            <person name="Scott J.A."/>
            <person name="Spatafora J.W."/>
            <person name="Turgeon B.G."/>
            <person name="de Wit P.J.G.M."/>
            <person name="Zhong S."/>
            <person name="Goodwin S.B."/>
            <person name="Grigoriev I.V."/>
        </authorList>
    </citation>
    <scope>NUCLEOTIDE SEQUENCE [LARGE SCALE GENOMIC DNA]</scope>
    <source>
        <strain evidence="2 3">CIRAD86</strain>
    </source>
</reference>
<dbReference type="KEGG" id="pfj:MYCFIDRAFT_175580"/>
<dbReference type="Proteomes" id="UP000016932">
    <property type="component" value="Unassembled WGS sequence"/>
</dbReference>
<evidence type="ECO:0000313" key="2">
    <source>
        <dbReference type="EMBL" id="EME82026.1"/>
    </source>
</evidence>
<dbReference type="HOGENOM" id="CLU_607097_0_0_1"/>
<accession>M3ABS6</accession>
<evidence type="ECO:0000313" key="3">
    <source>
        <dbReference type="Proteomes" id="UP000016932"/>
    </source>
</evidence>
<feature type="region of interest" description="Disordered" evidence="1">
    <location>
        <begin position="428"/>
        <end position="451"/>
    </location>
</feature>
<dbReference type="RefSeq" id="XP_007927494.1">
    <property type="nucleotide sequence ID" value="XM_007929303.1"/>
</dbReference>
<name>M3ABS6_PSEFD</name>
<evidence type="ECO:0000256" key="1">
    <source>
        <dbReference type="SAM" id="MobiDB-lite"/>
    </source>
</evidence>
<proteinExistence type="predicted"/>
<dbReference type="GeneID" id="19333405"/>
<protein>
    <submittedName>
        <fullName evidence="2">Uncharacterized protein</fullName>
    </submittedName>
</protein>
<sequence length="451" mass="49956">MTASHRLLHQLLFSPDVSLTAQYHHRGLVSNRRWSTGSRANKFEGSTGAWNSYSTCRVLEIQVLPTNNDLRAPLWTVSTDGSSVDTVTPATACGQHCTLLPHNCAPQHLPRQLPVSSLLTSQANIESSAGPSWTNGELDGEMECQQRWHDILLVRQVLGTTESPFRQALEYLDWTMSEDARRPLFDIFQPMFPFTQDIPTKTMPPMPQAHDEQVDAGLDRGPDCATKHCLAMARRSLLGQCSQGLHAELLDWAPHSADAKPPSMFAVQGRSGAPSEHRRCCGGRPACAEDERINPHTIWMSFSWQLSLGDVSTCTLYLVGDRRDDGGLCHGTSDFRPSSLLPRSPNVRSGMYWVWETMSRYTGNPSTYLPHRSIARQTSSAFSTHCGDLCASPTACFDNFGIIAAAAIFGCNCQGKGSAEWIIERGQWNPTTAETSPAKARQHEQHRRHNT</sequence>
<gene>
    <name evidence="2" type="ORF">MYCFIDRAFT_175580</name>
</gene>
<organism evidence="2 3">
    <name type="scientific">Pseudocercospora fijiensis (strain CIRAD86)</name>
    <name type="common">Black leaf streak disease fungus</name>
    <name type="synonym">Mycosphaerella fijiensis</name>
    <dbReference type="NCBI Taxonomy" id="383855"/>
    <lineage>
        <taxon>Eukaryota</taxon>
        <taxon>Fungi</taxon>
        <taxon>Dikarya</taxon>
        <taxon>Ascomycota</taxon>
        <taxon>Pezizomycotina</taxon>
        <taxon>Dothideomycetes</taxon>
        <taxon>Dothideomycetidae</taxon>
        <taxon>Mycosphaerellales</taxon>
        <taxon>Mycosphaerellaceae</taxon>
        <taxon>Pseudocercospora</taxon>
    </lineage>
</organism>
<dbReference type="VEuPathDB" id="FungiDB:MYCFIDRAFT_175580"/>
<keyword evidence="3" id="KW-1185">Reference proteome</keyword>
<dbReference type="AlphaFoldDB" id="M3ABS6"/>